<feature type="chain" id="PRO_5016465939" description="DUF5640 domain-containing protein" evidence="1">
    <location>
        <begin position="23"/>
        <end position="109"/>
    </location>
</feature>
<dbReference type="AlphaFoldDB" id="A0A317CJ18"/>
<evidence type="ECO:0000313" key="3">
    <source>
        <dbReference type="Proteomes" id="UP000245506"/>
    </source>
</evidence>
<comment type="caution">
    <text evidence="2">The sequence shown here is derived from an EMBL/GenBank/DDBJ whole genome shotgun (WGS) entry which is preliminary data.</text>
</comment>
<keyword evidence="1" id="KW-0732">Signal</keyword>
<dbReference type="PROSITE" id="PS51257">
    <property type="entry name" value="PROKAR_LIPOPROTEIN"/>
    <property type="match status" value="1"/>
</dbReference>
<sequence length="109" mass="12464">MIILNKWLLALSLILSCVTVKATEKTQLYGSWKGVSGHSINIHFTKNMRYVYQYKMLTFSGKWSVSGNDLTLNYSVLGSQKKKRATYSLRNGFLTLRAHEHATVVLKKH</sequence>
<evidence type="ECO:0000256" key="1">
    <source>
        <dbReference type="SAM" id="SignalP"/>
    </source>
</evidence>
<accession>A0A317CJ18</accession>
<organism evidence="2 3">
    <name type="scientific">Leucothrix arctica</name>
    <dbReference type="NCBI Taxonomy" id="1481894"/>
    <lineage>
        <taxon>Bacteria</taxon>
        <taxon>Pseudomonadati</taxon>
        <taxon>Pseudomonadota</taxon>
        <taxon>Gammaproteobacteria</taxon>
        <taxon>Thiotrichales</taxon>
        <taxon>Thiotrichaceae</taxon>
        <taxon>Leucothrix</taxon>
    </lineage>
</organism>
<reference evidence="2 3" key="1">
    <citation type="submission" date="2018-05" db="EMBL/GenBank/DDBJ databases">
        <title>Leucothrix arctica sp. nov., isolated from Arctic seawater.</title>
        <authorList>
            <person name="Choi A."/>
            <person name="Baek K."/>
        </authorList>
    </citation>
    <scope>NUCLEOTIDE SEQUENCE [LARGE SCALE GENOMIC DNA]</scope>
    <source>
        <strain evidence="2 3">IMCC9719</strain>
    </source>
</reference>
<proteinExistence type="predicted"/>
<gene>
    <name evidence="2" type="ORF">DKT75_06860</name>
</gene>
<dbReference type="OrthoDB" id="9845191at2"/>
<evidence type="ECO:0008006" key="4">
    <source>
        <dbReference type="Google" id="ProtNLM"/>
    </source>
</evidence>
<dbReference type="Proteomes" id="UP000245506">
    <property type="component" value="Unassembled WGS sequence"/>
</dbReference>
<keyword evidence="3" id="KW-1185">Reference proteome</keyword>
<protein>
    <recommendedName>
        <fullName evidence="4">DUF5640 domain-containing protein</fullName>
    </recommendedName>
</protein>
<dbReference type="EMBL" id="QGKL01000020">
    <property type="protein sequence ID" value="PWQ97423.1"/>
    <property type="molecule type" value="Genomic_DNA"/>
</dbReference>
<feature type="signal peptide" evidence="1">
    <location>
        <begin position="1"/>
        <end position="22"/>
    </location>
</feature>
<dbReference type="RefSeq" id="WP_109822683.1">
    <property type="nucleotide sequence ID" value="NZ_QGKL01000020.1"/>
</dbReference>
<evidence type="ECO:0000313" key="2">
    <source>
        <dbReference type="EMBL" id="PWQ97423.1"/>
    </source>
</evidence>
<name>A0A317CJ18_9GAMM</name>